<dbReference type="EMBL" id="QRQE01000055">
    <property type="protein sequence ID" value="RHM70932.1"/>
    <property type="molecule type" value="Genomic_DNA"/>
</dbReference>
<proteinExistence type="predicted"/>
<comment type="caution">
    <text evidence="3">The sequence shown here is derived from an EMBL/GenBank/DDBJ whole genome shotgun (WGS) entry which is preliminary data.</text>
</comment>
<evidence type="ECO:0000313" key="3">
    <source>
        <dbReference type="EMBL" id="RHM70932.1"/>
    </source>
</evidence>
<dbReference type="AlphaFoldDB" id="A0A415S5L4"/>
<dbReference type="EMBL" id="JAQMLA010000048">
    <property type="protein sequence ID" value="MDB8687751.1"/>
    <property type="molecule type" value="Genomic_DNA"/>
</dbReference>
<dbReference type="RefSeq" id="WP_118445180.1">
    <property type="nucleotide sequence ID" value="NZ_DAWDPA010000052.1"/>
</dbReference>
<dbReference type="Proteomes" id="UP000285610">
    <property type="component" value="Unassembled WGS sequence"/>
</dbReference>
<organism evidence="3 4">
    <name type="scientific">Mediterraneibacter gnavus</name>
    <name type="common">Ruminococcus gnavus</name>
    <dbReference type="NCBI Taxonomy" id="33038"/>
    <lineage>
        <taxon>Bacteria</taxon>
        <taxon>Bacillati</taxon>
        <taxon>Bacillota</taxon>
        <taxon>Clostridia</taxon>
        <taxon>Lachnospirales</taxon>
        <taxon>Lachnospiraceae</taxon>
        <taxon>Mediterraneibacter</taxon>
    </lineage>
</organism>
<sequence>MPSGGEAPPGDMSSDGEAPSAPSDMASGGEAVDMDSTEMPSDSGEKDTSNMKGSVVSTQIPVGVVVHTAADTETTFSRIATGDVLKLLLETDDDGNEVILEIWMIEQ</sequence>
<name>A0A415S5L4_MEDGN</name>
<evidence type="ECO:0000313" key="2">
    <source>
        <dbReference type="EMBL" id="MDB8687751.1"/>
    </source>
</evidence>
<evidence type="ECO:0000256" key="1">
    <source>
        <dbReference type="SAM" id="MobiDB-lite"/>
    </source>
</evidence>
<reference evidence="2" key="2">
    <citation type="submission" date="2023-01" db="EMBL/GenBank/DDBJ databases">
        <title>Human gut microbiome strain richness.</title>
        <authorList>
            <person name="Chen-Liaw A."/>
        </authorList>
    </citation>
    <scope>NUCLEOTIDE SEQUENCE</scope>
    <source>
        <strain evidence="2">RTP21484st1_H11_RTP21484_190118</strain>
    </source>
</reference>
<accession>A0A415S5L4</accession>
<gene>
    <name evidence="3" type="ORF">DWZ50_16440</name>
    <name evidence="2" type="ORF">PNW85_13935</name>
</gene>
<dbReference type="Proteomes" id="UP001212160">
    <property type="component" value="Unassembled WGS sequence"/>
</dbReference>
<reference evidence="3 4" key="1">
    <citation type="submission" date="2018-08" db="EMBL/GenBank/DDBJ databases">
        <title>A genome reference for cultivated species of the human gut microbiota.</title>
        <authorList>
            <person name="Zou Y."/>
            <person name="Xue W."/>
            <person name="Luo G."/>
        </authorList>
    </citation>
    <scope>NUCLEOTIDE SEQUENCE [LARGE SCALE GENOMIC DNA]</scope>
    <source>
        <strain evidence="3 4">AF33-12</strain>
    </source>
</reference>
<evidence type="ECO:0000313" key="4">
    <source>
        <dbReference type="Proteomes" id="UP000285610"/>
    </source>
</evidence>
<protein>
    <submittedName>
        <fullName evidence="3">Uncharacterized protein</fullName>
    </submittedName>
</protein>
<feature type="region of interest" description="Disordered" evidence="1">
    <location>
        <begin position="1"/>
        <end position="56"/>
    </location>
</feature>